<dbReference type="Gene3D" id="1.10.510.10">
    <property type="entry name" value="Transferase(Phosphotransferase) domain 1"/>
    <property type="match status" value="1"/>
</dbReference>
<keyword evidence="3" id="KW-1185">Reference proteome</keyword>
<dbReference type="EMBL" id="QKWP01001232">
    <property type="protein sequence ID" value="RIB10575.1"/>
    <property type="molecule type" value="Genomic_DNA"/>
</dbReference>
<dbReference type="AlphaFoldDB" id="A0A397UJY6"/>
<name>A0A397UJY6_9GLOM</name>
<sequence length="179" mass="20598">MSEMSTGQRGYQFNEELAIKICIGLRPEFAPGTPEYYVKLAKQCMYSDSQKRPYAYKIRYTLNNWYDIIKQSDNVDLDNEDVDNEDANNENSDSDNEDADIIKRQFLAMVKELQTTLPKHPNIIYTSKIINTQKISNAIKTALASKPIATTIPLVSQSEEKALAGVHHANFFWLKWYYS</sequence>
<proteinExistence type="predicted"/>
<organism evidence="2 3">
    <name type="scientific">Gigaspora rosea</name>
    <dbReference type="NCBI Taxonomy" id="44941"/>
    <lineage>
        <taxon>Eukaryota</taxon>
        <taxon>Fungi</taxon>
        <taxon>Fungi incertae sedis</taxon>
        <taxon>Mucoromycota</taxon>
        <taxon>Glomeromycotina</taxon>
        <taxon>Glomeromycetes</taxon>
        <taxon>Diversisporales</taxon>
        <taxon>Gigasporaceae</taxon>
        <taxon>Gigaspora</taxon>
    </lineage>
</organism>
<comment type="caution">
    <text evidence="2">The sequence shown here is derived from an EMBL/GenBank/DDBJ whole genome shotgun (WGS) entry which is preliminary data.</text>
</comment>
<evidence type="ECO:0000256" key="1">
    <source>
        <dbReference type="SAM" id="MobiDB-lite"/>
    </source>
</evidence>
<dbReference type="OrthoDB" id="2432631at2759"/>
<reference evidence="2 3" key="1">
    <citation type="submission" date="2018-06" db="EMBL/GenBank/DDBJ databases">
        <title>Comparative genomics reveals the genomic features of Rhizophagus irregularis, R. cerebriforme, R. diaphanum and Gigaspora rosea, and their symbiotic lifestyle signature.</title>
        <authorList>
            <person name="Morin E."/>
            <person name="San Clemente H."/>
            <person name="Chen E.C.H."/>
            <person name="De La Providencia I."/>
            <person name="Hainaut M."/>
            <person name="Kuo A."/>
            <person name="Kohler A."/>
            <person name="Murat C."/>
            <person name="Tang N."/>
            <person name="Roy S."/>
            <person name="Loubradou J."/>
            <person name="Henrissat B."/>
            <person name="Grigoriev I.V."/>
            <person name="Corradi N."/>
            <person name="Roux C."/>
            <person name="Martin F.M."/>
        </authorList>
    </citation>
    <scope>NUCLEOTIDE SEQUENCE [LARGE SCALE GENOMIC DNA]</scope>
    <source>
        <strain evidence="2 3">DAOM 194757</strain>
    </source>
</reference>
<evidence type="ECO:0008006" key="4">
    <source>
        <dbReference type="Google" id="ProtNLM"/>
    </source>
</evidence>
<feature type="region of interest" description="Disordered" evidence="1">
    <location>
        <begin position="77"/>
        <end position="96"/>
    </location>
</feature>
<evidence type="ECO:0000313" key="3">
    <source>
        <dbReference type="Proteomes" id="UP000266673"/>
    </source>
</evidence>
<gene>
    <name evidence="2" type="ORF">C2G38_2043374</name>
</gene>
<evidence type="ECO:0000313" key="2">
    <source>
        <dbReference type="EMBL" id="RIB10575.1"/>
    </source>
</evidence>
<accession>A0A397UJY6</accession>
<protein>
    <recommendedName>
        <fullName evidence="4">Serine-threonine/tyrosine-protein kinase catalytic domain-containing protein</fullName>
    </recommendedName>
</protein>
<dbReference type="Proteomes" id="UP000266673">
    <property type="component" value="Unassembled WGS sequence"/>
</dbReference>